<dbReference type="EMBL" id="JBBVUL010000003">
    <property type="protein sequence ID" value="MEL0564817.1"/>
    <property type="molecule type" value="Genomic_DNA"/>
</dbReference>
<dbReference type="Proteomes" id="UP001385848">
    <property type="component" value="Unassembled WGS sequence"/>
</dbReference>
<comment type="caution">
    <text evidence="1">The sequence shown here is derived from an EMBL/GenBank/DDBJ whole genome shotgun (WGS) entry which is preliminary data.</text>
</comment>
<dbReference type="InterPro" id="IPR008767">
    <property type="entry name" value="Phage_SPP1_head-tail_adaptor"/>
</dbReference>
<gene>
    <name evidence="1" type="ORF">AAC431_02600</name>
</gene>
<protein>
    <submittedName>
        <fullName evidence="1">Phage head closure protein</fullName>
    </submittedName>
</protein>
<dbReference type="Gene3D" id="2.40.10.270">
    <property type="entry name" value="Bacteriophage SPP1 head-tail adaptor protein"/>
    <property type="match status" value="1"/>
</dbReference>
<organism evidence="1 2">
    <name type="scientific">Lactobacillus jensenii</name>
    <dbReference type="NCBI Taxonomy" id="109790"/>
    <lineage>
        <taxon>Bacteria</taxon>
        <taxon>Bacillati</taxon>
        <taxon>Bacillota</taxon>
        <taxon>Bacilli</taxon>
        <taxon>Lactobacillales</taxon>
        <taxon>Lactobacillaceae</taxon>
        <taxon>Lactobacillus</taxon>
    </lineage>
</organism>
<evidence type="ECO:0000313" key="1">
    <source>
        <dbReference type="EMBL" id="MEL0564817.1"/>
    </source>
</evidence>
<dbReference type="NCBIfam" id="TIGR01563">
    <property type="entry name" value="gp16_SPP1"/>
    <property type="match status" value="1"/>
</dbReference>
<name>A0ABU9FGX4_LACJE</name>
<accession>A0ABU9FGX4</accession>
<keyword evidence="2" id="KW-1185">Reference proteome</keyword>
<dbReference type="Pfam" id="PF05521">
    <property type="entry name" value="Phage_HCP"/>
    <property type="match status" value="1"/>
</dbReference>
<evidence type="ECO:0000313" key="2">
    <source>
        <dbReference type="Proteomes" id="UP001385848"/>
    </source>
</evidence>
<proteinExistence type="predicted"/>
<sequence>MASKHTSIEIARMTFKLEFGSYTPSGKTNPNTGEDILEFAPQFKKWAGLWNLTQTEQLTLAGAGIKDAVVFFVRHDKNITSDLTIRRGEKLYTIDNINYDDGLTADSFDLITCHHEVTKHG</sequence>
<reference evidence="1 2" key="1">
    <citation type="submission" date="2024-04" db="EMBL/GenBank/DDBJ databases">
        <title>Three lactobacilli isolated from voided urine samples from females with type 2 diabetes.</title>
        <authorList>
            <person name="Kula A."/>
            <person name="Stegman N."/>
            <person name="Putonti C."/>
        </authorList>
    </citation>
    <scope>NUCLEOTIDE SEQUENCE [LARGE SCALE GENOMIC DNA]</scope>
    <source>
        <strain evidence="1 2">1855</strain>
    </source>
</reference>
<dbReference type="RefSeq" id="WP_101850188.1">
    <property type="nucleotide sequence ID" value="NZ_CATOVC010000001.1"/>
</dbReference>
<dbReference type="InterPro" id="IPR038666">
    <property type="entry name" value="SSP1_head-tail_sf"/>
</dbReference>